<dbReference type="KEGG" id="lak:106171505"/>
<dbReference type="RefSeq" id="XP_013407342.1">
    <property type="nucleotide sequence ID" value="XM_013551888.1"/>
</dbReference>
<dbReference type="Gene3D" id="2.120.10.80">
    <property type="entry name" value="Kelch-type beta propeller"/>
    <property type="match status" value="2"/>
</dbReference>
<keyword evidence="2" id="KW-0677">Repeat</keyword>
<dbReference type="RefSeq" id="XP_013407341.1">
    <property type="nucleotide sequence ID" value="XM_013551887.1"/>
</dbReference>
<comment type="function">
    <text evidence="3">Rab9 effector required for endosome to trans-Golgi network (TGN) transport.</text>
</comment>
<dbReference type="Pfam" id="PF24681">
    <property type="entry name" value="Kelch_KLHDC2_KLHL20_DRC7"/>
    <property type="match status" value="1"/>
</dbReference>
<evidence type="ECO:0000313" key="10">
    <source>
        <dbReference type="RefSeq" id="XP_013407340.1"/>
    </source>
</evidence>
<dbReference type="InterPro" id="IPR015915">
    <property type="entry name" value="Kelch-typ_b-propeller"/>
</dbReference>
<reference evidence="7 8" key="1">
    <citation type="submission" date="2025-04" db="UniProtKB">
        <authorList>
            <consortium name="RefSeq"/>
        </authorList>
    </citation>
    <scope>IDENTIFICATION</scope>
    <source>
        <tissue evidence="7 8">Gonads</tissue>
    </source>
</reference>
<feature type="compositionally biased region" description="Low complexity" evidence="5">
    <location>
        <begin position="361"/>
        <end position="375"/>
    </location>
</feature>
<keyword evidence="1" id="KW-0880">Kelch repeat</keyword>
<evidence type="ECO:0000256" key="2">
    <source>
        <dbReference type="ARBA" id="ARBA00022737"/>
    </source>
</evidence>
<dbReference type="InterPro" id="IPR052124">
    <property type="entry name" value="Rab9_kelch_effector"/>
</dbReference>
<dbReference type="Proteomes" id="UP000085678">
    <property type="component" value="Unplaced"/>
</dbReference>
<keyword evidence="6" id="KW-1185">Reference proteome</keyword>
<evidence type="ECO:0000313" key="8">
    <source>
        <dbReference type="RefSeq" id="XP_013407338.1"/>
    </source>
</evidence>
<organism evidence="6 8">
    <name type="scientific">Lingula anatina</name>
    <name type="common">Brachiopod</name>
    <name type="synonym">Lingula unguis</name>
    <dbReference type="NCBI Taxonomy" id="7574"/>
    <lineage>
        <taxon>Eukaryota</taxon>
        <taxon>Metazoa</taxon>
        <taxon>Spiralia</taxon>
        <taxon>Lophotrochozoa</taxon>
        <taxon>Brachiopoda</taxon>
        <taxon>Linguliformea</taxon>
        <taxon>Lingulata</taxon>
        <taxon>Lingulida</taxon>
        <taxon>Linguloidea</taxon>
        <taxon>Lingulidae</taxon>
        <taxon>Lingula</taxon>
    </lineage>
</organism>
<dbReference type="RefSeq" id="XP_023932295.1">
    <property type="nucleotide sequence ID" value="XM_024076527.1"/>
</dbReference>
<dbReference type="RefSeq" id="XP_013407338.1">
    <property type="nucleotide sequence ID" value="XM_013551884.1"/>
</dbReference>
<accession>A0A1S3JAJ0</accession>
<evidence type="ECO:0000313" key="14">
    <source>
        <dbReference type="RefSeq" id="XP_023932295.1"/>
    </source>
</evidence>
<evidence type="ECO:0000256" key="4">
    <source>
        <dbReference type="ARBA" id="ARBA00039295"/>
    </source>
</evidence>
<dbReference type="RefSeq" id="XP_013407343.1">
    <property type="nucleotide sequence ID" value="XM_013551889.1"/>
</dbReference>
<proteinExistence type="predicted"/>
<dbReference type="RefSeq" id="XP_013407337.1">
    <property type="nucleotide sequence ID" value="XM_013551883.2"/>
</dbReference>
<dbReference type="STRING" id="7574.A0A1S3JAJ0"/>
<evidence type="ECO:0000256" key="5">
    <source>
        <dbReference type="SAM" id="MobiDB-lite"/>
    </source>
</evidence>
<protein>
    <recommendedName>
        <fullName evidence="4">Rab9 effector protein with kelch motifs</fullName>
    </recommendedName>
</protein>
<evidence type="ECO:0000313" key="13">
    <source>
        <dbReference type="RefSeq" id="XP_013407343.1"/>
    </source>
</evidence>
<evidence type="ECO:0000256" key="1">
    <source>
        <dbReference type="ARBA" id="ARBA00022441"/>
    </source>
</evidence>
<evidence type="ECO:0000313" key="9">
    <source>
        <dbReference type="RefSeq" id="XP_013407339.1"/>
    </source>
</evidence>
<dbReference type="PANTHER" id="PTHR46647">
    <property type="entry name" value="RAB9 EFFECTOR PROTEIN WITH KELCH MOTIFS"/>
    <property type="match status" value="1"/>
</dbReference>
<dbReference type="GeneID" id="106171505"/>
<dbReference type="RefSeq" id="XP_013407340.1">
    <property type="nucleotide sequence ID" value="XM_013551886.1"/>
</dbReference>
<sequence length="416" mass="44402">MDLQVHPILEKNTIPNPALWYVFSSTGESPTMRVGHTCTFVPGQDGNSRKVFCIGGANPSGPFNEVYILDLETFQWDTCESPALIARYEHSAFVPQSQPGKIYIFGGATQTGNLNDIQVFDVGSKTWSTLTPKGTPPSPRTHHVNVCVGDSFIVYSGGQSGADPVTDRQVHCYDALTNTWSTLNIKGDPPKPRHGHIMAAVGNKVYLHGGMANQTFYDDLHVLDLDKKTWMLVKNKKVYPSARAAHGGVAVGSDICVFGGMNKEGALEDMYKLDTVSMKWTKIELDGPPPTNRLDFGMCAIQLDPPPAEVPSGGGDGVASGGQQVKAVLEQQLQGLNLTGKTDGATSSPKLAAGQQDQDTESSSTTVDGSSVVASGEPGQDQVAAVAGKTLDMLFLFGGMDTEGEIFDDSLVYLVS</sequence>
<evidence type="ECO:0000313" key="11">
    <source>
        <dbReference type="RefSeq" id="XP_013407341.1"/>
    </source>
</evidence>
<name>A0A1S3JAJ0_LINAN</name>
<dbReference type="SUPFAM" id="SSF117281">
    <property type="entry name" value="Kelch motif"/>
    <property type="match status" value="1"/>
</dbReference>
<dbReference type="PANTHER" id="PTHR46647:SF1">
    <property type="entry name" value="RAB9 EFFECTOR PROTEIN WITH KELCH MOTIFS"/>
    <property type="match status" value="1"/>
</dbReference>
<evidence type="ECO:0000313" key="12">
    <source>
        <dbReference type="RefSeq" id="XP_013407342.1"/>
    </source>
</evidence>
<feature type="region of interest" description="Disordered" evidence="5">
    <location>
        <begin position="339"/>
        <end position="379"/>
    </location>
</feature>
<dbReference type="AlphaFoldDB" id="A0A1S3JAJ0"/>
<dbReference type="OrthoDB" id="10251809at2759"/>
<gene>
    <name evidence="7 8 9 10 11 12 13 14" type="primary">LOC106171505</name>
</gene>
<dbReference type="RefSeq" id="XP_013407339.1">
    <property type="nucleotide sequence ID" value="XM_013551885.2"/>
</dbReference>
<feature type="compositionally biased region" description="Polar residues" evidence="5">
    <location>
        <begin position="339"/>
        <end position="349"/>
    </location>
</feature>
<evidence type="ECO:0000256" key="3">
    <source>
        <dbReference type="ARBA" id="ARBA00037224"/>
    </source>
</evidence>
<evidence type="ECO:0000313" key="6">
    <source>
        <dbReference type="Proteomes" id="UP000085678"/>
    </source>
</evidence>
<evidence type="ECO:0000313" key="7">
    <source>
        <dbReference type="RefSeq" id="XP_013407337.1"/>
    </source>
</evidence>
<dbReference type="OMA" id="SPRTCHY"/>